<accession>A0A0E9UVT5</accession>
<dbReference type="AlphaFoldDB" id="A0A0E9UVT5"/>
<sequence length="55" mass="5986">MPEGVHCGYHIDVDGDAPKICFSTCMLMRSTALLTLAEPCARLVTGAILEDAMWM</sequence>
<proteinExistence type="predicted"/>
<protein>
    <submittedName>
        <fullName evidence="1">Uncharacterized protein</fullName>
    </submittedName>
</protein>
<reference evidence="1" key="1">
    <citation type="submission" date="2014-11" db="EMBL/GenBank/DDBJ databases">
        <authorList>
            <person name="Amaro Gonzalez C."/>
        </authorList>
    </citation>
    <scope>NUCLEOTIDE SEQUENCE</scope>
</reference>
<evidence type="ECO:0000313" key="1">
    <source>
        <dbReference type="EMBL" id="JAH69088.1"/>
    </source>
</evidence>
<dbReference type="EMBL" id="GBXM01039489">
    <property type="protein sequence ID" value="JAH69088.1"/>
    <property type="molecule type" value="Transcribed_RNA"/>
</dbReference>
<reference evidence="1" key="2">
    <citation type="journal article" date="2015" name="Fish Shellfish Immunol.">
        <title>Early steps in the European eel (Anguilla anguilla)-Vibrio vulnificus interaction in the gills: Role of the RtxA13 toxin.</title>
        <authorList>
            <person name="Callol A."/>
            <person name="Pajuelo D."/>
            <person name="Ebbesson L."/>
            <person name="Teles M."/>
            <person name="MacKenzie S."/>
            <person name="Amaro C."/>
        </authorList>
    </citation>
    <scope>NUCLEOTIDE SEQUENCE</scope>
</reference>
<name>A0A0E9UVT5_ANGAN</name>
<organism evidence="1">
    <name type="scientific">Anguilla anguilla</name>
    <name type="common">European freshwater eel</name>
    <name type="synonym">Muraena anguilla</name>
    <dbReference type="NCBI Taxonomy" id="7936"/>
    <lineage>
        <taxon>Eukaryota</taxon>
        <taxon>Metazoa</taxon>
        <taxon>Chordata</taxon>
        <taxon>Craniata</taxon>
        <taxon>Vertebrata</taxon>
        <taxon>Euteleostomi</taxon>
        <taxon>Actinopterygii</taxon>
        <taxon>Neopterygii</taxon>
        <taxon>Teleostei</taxon>
        <taxon>Anguilliformes</taxon>
        <taxon>Anguillidae</taxon>
        <taxon>Anguilla</taxon>
    </lineage>
</organism>